<accession>A0A0S4L6V4</accession>
<protein>
    <submittedName>
        <fullName evidence="2">Uncharacterized protein</fullName>
    </submittedName>
</protein>
<feature type="chain" id="PRO_5006623773" evidence="1">
    <location>
        <begin position="35"/>
        <end position="135"/>
    </location>
</feature>
<sequence>MRAHRFLPMLAVRLLLVGAVLLSTLLMTAHSALAHGDGISEISTAHASQSISPNPASPKAAGLQAACWALSMPYGAMKVAYAIGGGVVSGLAWTVTGGNTELAKSIWISSMTGDYIVQPQHLSGEKRLYFVGPPE</sequence>
<keyword evidence="1" id="KW-0732">Signal</keyword>
<dbReference type="EMBL" id="CZQA01000001">
    <property type="protein sequence ID" value="CUS31627.1"/>
    <property type="molecule type" value="Genomic_DNA"/>
</dbReference>
<feature type="signal peptide" evidence="1">
    <location>
        <begin position="1"/>
        <end position="34"/>
    </location>
</feature>
<evidence type="ECO:0000256" key="1">
    <source>
        <dbReference type="SAM" id="SignalP"/>
    </source>
</evidence>
<keyword evidence="3" id="KW-1185">Reference proteome</keyword>
<name>A0A0S4L6V4_9BACT</name>
<proteinExistence type="predicted"/>
<gene>
    <name evidence="2" type="ORF">COMA1_10194</name>
</gene>
<organism evidence="2 3">
    <name type="scientific">Candidatus Nitrospira nitrosa</name>
    <dbReference type="NCBI Taxonomy" id="1742972"/>
    <lineage>
        <taxon>Bacteria</taxon>
        <taxon>Pseudomonadati</taxon>
        <taxon>Nitrospirota</taxon>
        <taxon>Nitrospiria</taxon>
        <taxon>Nitrospirales</taxon>
        <taxon>Nitrospiraceae</taxon>
        <taxon>Nitrospira</taxon>
    </lineage>
</organism>
<dbReference type="AlphaFoldDB" id="A0A0S4L6V4"/>
<reference evidence="2 3" key="1">
    <citation type="submission" date="2015-10" db="EMBL/GenBank/DDBJ databases">
        <authorList>
            <person name="Gilbert D.G."/>
        </authorList>
    </citation>
    <scope>NUCLEOTIDE SEQUENCE [LARGE SCALE GENOMIC DNA]</scope>
    <source>
        <strain evidence="2">COMA1</strain>
    </source>
</reference>
<dbReference type="OrthoDB" id="9814818at2"/>
<evidence type="ECO:0000313" key="2">
    <source>
        <dbReference type="EMBL" id="CUS31627.1"/>
    </source>
</evidence>
<dbReference type="RefSeq" id="WP_141654171.1">
    <property type="nucleotide sequence ID" value="NZ_CZQA01000001.1"/>
</dbReference>
<evidence type="ECO:0000313" key="3">
    <source>
        <dbReference type="Proteomes" id="UP000199032"/>
    </source>
</evidence>
<dbReference type="Proteomes" id="UP000199032">
    <property type="component" value="Unassembled WGS sequence"/>
</dbReference>